<dbReference type="SUPFAM" id="SSF89796">
    <property type="entry name" value="CoA-transferase family III (CaiB/BaiF)"/>
    <property type="match status" value="1"/>
</dbReference>
<dbReference type="OrthoDB" id="9806585at2"/>
<reference evidence="2 3" key="1">
    <citation type="submission" date="2018-10" db="EMBL/GenBank/DDBJ databases">
        <title>Xanthobacter tagetidis genome sequencing and assembly.</title>
        <authorList>
            <person name="Maclea K.S."/>
            <person name="Goen A.E."/>
            <person name="Fatima S.A."/>
        </authorList>
    </citation>
    <scope>NUCLEOTIDE SEQUENCE [LARGE SCALE GENOMIC DNA]</scope>
    <source>
        <strain evidence="2 3">ATCC 700314</strain>
    </source>
</reference>
<dbReference type="PANTHER" id="PTHR48207">
    <property type="entry name" value="SUCCINATE--HYDROXYMETHYLGLUTARATE COA-TRANSFERASE"/>
    <property type="match status" value="1"/>
</dbReference>
<organism evidence="2 3">
    <name type="scientific">Xanthobacter tagetidis</name>
    <dbReference type="NCBI Taxonomy" id="60216"/>
    <lineage>
        <taxon>Bacteria</taxon>
        <taxon>Pseudomonadati</taxon>
        <taxon>Pseudomonadota</taxon>
        <taxon>Alphaproteobacteria</taxon>
        <taxon>Hyphomicrobiales</taxon>
        <taxon>Xanthobacteraceae</taxon>
        <taxon>Xanthobacter</taxon>
    </lineage>
</organism>
<evidence type="ECO:0000256" key="1">
    <source>
        <dbReference type="ARBA" id="ARBA00022679"/>
    </source>
</evidence>
<dbReference type="AlphaFoldDB" id="A0A3L7A4W1"/>
<dbReference type="Pfam" id="PF02515">
    <property type="entry name" value="CoA_transf_3"/>
    <property type="match status" value="1"/>
</dbReference>
<dbReference type="EMBL" id="RCTF01000017">
    <property type="protein sequence ID" value="RLP74900.1"/>
    <property type="molecule type" value="Genomic_DNA"/>
</dbReference>
<gene>
    <name evidence="2" type="ORF">D9R14_18020</name>
</gene>
<keyword evidence="3" id="KW-1185">Reference proteome</keyword>
<evidence type="ECO:0000313" key="2">
    <source>
        <dbReference type="EMBL" id="RLP74900.1"/>
    </source>
</evidence>
<accession>A0A3L7A4W1</accession>
<dbReference type="InterPro" id="IPR050483">
    <property type="entry name" value="CoA-transferase_III_domain"/>
</dbReference>
<dbReference type="PANTHER" id="PTHR48207:SF3">
    <property type="entry name" value="SUCCINATE--HYDROXYMETHYLGLUTARATE COA-TRANSFERASE"/>
    <property type="match status" value="1"/>
</dbReference>
<dbReference type="Gene3D" id="3.30.1540.10">
    <property type="entry name" value="formyl-coa transferase, domain 3"/>
    <property type="match status" value="1"/>
</dbReference>
<name>A0A3L7A4W1_9HYPH</name>
<dbReference type="InterPro" id="IPR003673">
    <property type="entry name" value="CoA-Trfase_fam_III"/>
</dbReference>
<dbReference type="Proteomes" id="UP000269692">
    <property type="component" value="Unassembled WGS sequence"/>
</dbReference>
<comment type="caution">
    <text evidence="2">The sequence shown here is derived from an EMBL/GenBank/DDBJ whole genome shotgun (WGS) entry which is preliminary data.</text>
</comment>
<proteinExistence type="predicted"/>
<dbReference type="InterPro" id="IPR023606">
    <property type="entry name" value="CoA-Trfase_III_dom_1_sf"/>
</dbReference>
<sequence>MKHCSKKQHKAHRAPALHLVPRPCPNGAVRDTGRRTSTERRVLPLSGVKVIEFCEVASGPFCGMLLADMGAEVIKVEREGVGDSLRQWPPLSNGYSENFASLNRGKKSVTLNLKDPAERDIARRLILSADAVVENYRPGVMDKNGLGYAAMSKDKPSLVYCSISAYGQSGPRSHEGGFDLTIQAVGGVMSVTGEADGPPVKCGVPISDFGAGLYAAFSIASALRKAQVSGEGDHIDISMLGATLAMAALQTSEYFGTGVDPKKLGSAHPRNAPYQAFKAKDGYFAMAAGNDRLWRSVCELVGRADLVEDPRFLNTASRTRNQTELRILLEEIFAERSTAAWIEGFTGVGVPCGPINSYSEILADPQVAHMGWVRETDLPSGITTRTFACPVMLSGKGIEIRSPPPALGEHREDVIRALDSAAALKAIAG</sequence>
<dbReference type="InterPro" id="IPR044855">
    <property type="entry name" value="CoA-Trfase_III_dom3_sf"/>
</dbReference>
<evidence type="ECO:0000313" key="3">
    <source>
        <dbReference type="Proteomes" id="UP000269692"/>
    </source>
</evidence>
<keyword evidence="1 2" id="KW-0808">Transferase</keyword>
<dbReference type="GO" id="GO:0008410">
    <property type="term" value="F:CoA-transferase activity"/>
    <property type="evidence" value="ECO:0007669"/>
    <property type="project" value="TreeGrafter"/>
</dbReference>
<dbReference type="Gene3D" id="3.40.50.10540">
    <property type="entry name" value="Crotonobetainyl-coa:carnitine coa-transferase, domain 1"/>
    <property type="match status" value="1"/>
</dbReference>
<protein>
    <submittedName>
        <fullName evidence="2">CoA transferase</fullName>
    </submittedName>
</protein>